<evidence type="ECO:0000313" key="4">
    <source>
        <dbReference type="Proteomes" id="UP001172457"/>
    </source>
</evidence>
<dbReference type="InterPro" id="IPR006566">
    <property type="entry name" value="FBD"/>
</dbReference>
<dbReference type="EMBL" id="JARYMX010000007">
    <property type="protein sequence ID" value="KAJ9541817.1"/>
    <property type="molecule type" value="Genomic_DNA"/>
</dbReference>
<keyword evidence="4" id="KW-1185">Reference proteome</keyword>
<evidence type="ECO:0000259" key="2">
    <source>
        <dbReference type="Pfam" id="PF08387"/>
    </source>
</evidence>
<dbReference type="InterPro" id="IPR053772">
    <property type="entry name" value="At1g61320/At1g61330-like"/>
</dbReference>
<evidence type="ECO:0000256" key="1">
    <source>
        <dbReference type="SAM" id="MobiDB-lite"/>
    </source>
</evidence>
<dbReference type="Pfam" id="PF08387">
    <property type="entry name" value="FBD"/>
    <property type="match status" value="1"/>
</dbReference>
<dbReference type="PANTHER" id="PTHR34145">
    <property type="entry name" value="OS02G0105600 PROTEIN"/>
    <property type="match status" value="1"/>
</dbReference>
<gene>
    <name evidence="3" type="ORF">OSB04_028323</name>
</gene>
<reference evidence="3" key="1">
    <citation type="submission" date="2023-03" db="EMBL/GenBank/DDBJ databases">
        <title>Chromosome-scale reference genome and RAD-based genetic map of yellow starthistle (Centaurea solstitialis) reveal putative structural variation and QTLs associated with invader traits.</title>
        <authorList>
            <person name="Reatini B."/>
            <person name="Cang F.A."/>
            <person name="Jiang Q."/>
            <person name="Mckibben M.T.W."/>
            <person name="Barker M.S."/>
            <person name="Rieseberg L.H."/>
            <person name="Dlugosch K.M."/>
        </authorList>
    </citation>
    <scope>NUCLEOTIDE SEQUENCE</scope>
    <source>
        <strain evidence="3">CAN-66</strain>
        <tissue evidence="3">Leaf</tissue>
    </source>
</reference>
<organism evidence="3 4">
    <name type="scientific">Centaurea solstitialis</name>
    <name type="common">yellow star-thistle</name>
    <dbReference type="NCBI Taxonomy" id="347529"/>
    <lineage>
        <taxon>Eukaryota</taxon>
        <taxon>Viridiplantae</taxon>
        <taxon>Streptophyta</taxon>
        <taxon>Embryophyta</taxon>
        <taxon>Tracheophyta</taxon>
        <taxon>Spermatophyta</taxon>
        <taxon>Magnoliopsida</taxon>
        <taxon>eudicotyledons</taxon>
        <taxon>Gunneridae</taxon>
        <taxon>Pentapetalae</taxon>
        <taxon>asterids</taxon>
        <taxon>campanulids</taxon>
        <taxon>Asterales</taxon>
        <taxon>Asteraceae</taxon>
        <taxon>Carduoideae</taxon>
        <taxon>Cardueae</taxon>
        <taxon>Centaureinae</taxon>
        <taxon>Centaurea</taxon>
    </lineage>
</organism>
<feature type="domain" description="FBD" evidence="2">
    <location>
        <begin position="85"/>
        <end position="120"/>
    </location>
</feature>
<evidence type="ECO:0000313" key="3">
    <source>
        <dbReference type="EMBL" id="KAJ9541817.1"/>
    </source>
</evidence>
<protein>
    <recommendedName>
        <fullName evidence="2">FBD domain-containing protein</fullName>
    </recommendedName>
</protein>
<sequence>MFFQICWNIPYLQVLELRFYISQQDSQVYTFPKLLKLKQLIVEVNEDNLSLLTSMVEACPNLKRFRVKKSSKSRLINRQAAKQSHQLEVVEIDGYLGRIRDLEFVMYFIENSVALKKLVIIPCLSKVELECATSFITNEKTKENKKAAIGDALQQIPVGVELLQRSSNVYAVDYQNQSSISNTPGKNRKTPMNKRTASKKSEAGLRRRPEVMLTN</sequence>
<comment type="caution">
    <text evidence="3">The sequence shown here is derived from an EMBL/GenBank/DDBJ whole genome shotgun (WGS) entry which is preliminary data.</text>
</comment>
<dbReference type="SUPFAM" id="SSF52047">
    <property type="entry name" value="RNI-like"/>
    <property type="match status" value="1"/>
</dbReference>
<accession>A0AA38W0I4</accession>
<proteinExistence type="predicted"/>
<dbReference type="Proteomes" id="UP001172457">
    <property type="component" value="Chromosome 7"/>
</dbReference>
<feature type="compositionally biased region" description="Basic and acidic residues" evidence="1">
    <location>
        <begin position="199"/>
        <end position="215"/>
    </location>
</feature>
<feature type="region of interest" description="Disordered" evidence="1">
    <location>
        <begin position="179"/>
        <end position="215"/>
    </location>
</feature>
<dbReference type="PANTHER" id="PTHR34145:SF68">
    <property type="entry name" value="FBD DOMAIN-CONTAINING PROTEIN"/>
    <property type="match status" value="1"/>
</dbReference>
<dbReference type="AlphaFoldDB" id="A0AA38W0I4"/>
<name>A0AA38W0I4_9ASTR</name>
<feature type="compositionally biased region" description="Basic residues" evidence="1">
    <location>
        <begin position="186"/>
        <end position="198"/>
    </location>
</feature>